<dbReference type="Gene3D" id="2.40.30.170">
    <property type="match status" value="1"/>
</dbReference>
<organism evidence="4 5">
    <name type="scientific">Thauera phenolivorans</name>
    <dbReference type="NCBI Taxonomy" id="1792543"/>
    <lineage>
        <taxon>Bacteria</taxon>
        <taxon>Pseudomonadati</taxon>
        <taxon>Pseudomonadota</taxon>
        <taxon>Betaproteobacteria</taxon>
        <taxon>Rhodocyclales</taxon>
        <taxon>Zoogloeaceae</taxon>
        <taxon>Thauera</taxon>
    </lineage>
</organism>
<feature type="domain" description="Multidrug resistance protein MdtA-like barrel-sandwich hybrid" evidence="3">
    <location>
        <begin position="66"/>
        <end position="213"/>
    </location>
</feature>
<accession>A0A7X7LWH8</accession>
<name>A0A7X7LWH8_9RHOO</name>
<dbReference type="SUPFAM" id="SSF111369">
    <property type="entry name" value="HlyD-like secretion proteins"/>
    <property type="match status" value="1"/>
</dbReference>
<dbReference type="OrthoDB" id="9806939at2"/>
<dbReference type="RefSeq" id="WP_068808746.1">
    <property type="nucleotide sequence ID" value="NZ_MBFM01000004.1"/>
</dbReference>
<evidence type="ECO:0000313" key="4">
    <source>
        <dbReference type="EMBL" id="NLF54504.1"/>
    </source>
</evidence>
<dbReference type="PANTHER" id="PTHR30469">
    <property type="entry name" value="MULTIDRUG RESISTANCE PROTEIN MDTA"/>
    <property type="match status" value="1"/>
</dbReference>
<protein>
    <submittedName>
        <fullName evidence="4">Efflux RND transporter periplasmic adaptor subunit</fullName>
    </submittedName>
</protein>
<sequence length="383" mass="41122">MKKLPLRNRSLALLAVILPLLALFIYVALRSGPLAPVAVTLETVEAQELRPALFGIGTVEARHTYRIGPTVAGRLARLDVHVGDLVTAGQVLGEMDPVDLDDRLRAQESVLRGAQASLREAEARRTHARTQARRYEQLFAVRSSSEELMTTKRQELEIAEAGLASAREALEGARSSLEGLVAQRTDLRLIAPADGLVAARDVEPGTSLAGGSTVLEIIDPASLWIDVRFDQIGAAGLAAGLPARIVLRSRDGRSSSGRVLRVEPKADAVTEELLAKVRFDAIPQPLPPVGELAEVTIELPPLPEAPVISNAALRREGDRIGVWQVVDGGLRFTPLVLGASDLEGRMQVREGLEAGDRVVAYSEKPLGAKTRIQVVDRIPGGPR</sequence>
<dbReference type="Gene3D" id="2.40.50.100">
    <property type="match status" value="1"/>
</dbReference>
<comment type="similarity">
    <text evidence="1">Belongs to the membrane fusion protein (MFP) (TC 8.A.1) family.</text>
</comment>
<evidence type="ECO:0000313" key="5">
    <source>
        <dbReference type="Proteomes" id="UP000536534"/>
    </source>
</evidence>
<keyword evidence="2" id="KW-0175">Coiled coil</keyword>
<evidence type="ECO:0000259" key="3">
    <source>
        <dbReference type="Pfam" id="PF25917"/>
    </source>
</evidence>
<comment type="caution">
    <text evidence="4">The sequence shown here is derived from an EMBL/GenBank/DDBJ whole genome shotgun (WGS) entry which is preliminary data.</text>
</comment>
<gene>
    <name evidence="4" type="ORF">GX576_08950</name>
</gene>
<dbReference type="EMBL" id="JAAYYV010000229">
    <property type="protein sequence ID" value="NLF54504.1"/>
    <property type="molecule type" value="Genomic_DNA"/>
</dbReference>
<dbReference type="AlphaFoldDB" id="A0A7X7LWH8"/>
<dbReference type="Gene3D" id="1.10.287.470">
    <property type="entry name" value="Helix hairpin bin"/>
    <property type="match status" value="1"/>
</dbReference>
<evidence type="ECO:0000256" key="1">
    <source>
        <dbReference type="ARBA" id="ARBA00009477"/>
    </source>
</evidence>
<dbReference type="NCBIfam" id="TIGR01730">
    <property type="entry name" value="RND_mfp"/>
    <property type="match status" value="1"/>
</dbReference>
<feature type="coiled-coil region" evidence="2">
    <location>
        <begin position="104"/>
        <end position="138"/>
    </location>
</feature>
<dbReference type="Proteomes" id="UP000536534">
    <property type="component" value="Unassembled WGS sequence"/>
</dbReference>
<dbReference type="PANTHER" id="PTHR30469:SF15">
    <property type="entry name" value="HLYD FAMILY OF SECRETION PROTEINS"/>
    <property type="match status" value="1"/>
</dbReference>
<evidence type="ECO:0000256" key="2">
    <source>
        <dbReference type="SAM" id="Coils"/>
    </source>
</evidence>
<dbReference type="InterPro" id="IPR006143">
    <property type="entry name" value="RND_pump_MFP"/>
</dbReference>
<reference evidence="4 5" key="1">
    <citation type="journal article" date="2020" name="Biotechnol. Biofuels">
        <title>New insights from the biogas microbiome by comprehensive genome-resolved metagenomics of nearly 1600 species originating from multiple anaerobic digesters.</title>
        <authorList>
            <person name="Campanaro S."/>
            <person name="Treu L."/>
            <person name="Rodriguez-R L.M."/>
            <person name="Kovalovszki A."/>
            <person name="Ziels R.M."/>
            <person name="Maus I."/>
            <person name="Zhu X."/>
            <person name="Kougias P.G."/>
            <person name="Basile A."/>
            <person name="Luo G."/>
            <person name="Schluter A."/>
            <person name="Konstantinidis K.T."/>
            <person name="Angelidaki I."/>
        </authorList>
    </citation>
    <scope>NUCLEOTIDE SEQUENCE [LARGE SCALE GENOMIC DNA]</scope>
    <source>
        <strain evidence="4">AS06rmzACSIP_256</strain>
    </source>
</reference>
<proteinExistence type="inferred from homology"/>
<dbReference type="Gene3D" id="2.40.420.20">
    <property type="match status" value="1"/>
</dbReference>
<dbReference type="GO" id="GO:0015562">
    <property type="term" value="F:efflux transmembrane transporter activity"/>
    <property type="evidence" value="ECO:0007669"/>
    <property type="project" value="TreeGrafter"/>
</dbReference>
<dbReference type="GO" id="GO:1990281">
    <property type="term" value="C:efflux pump complex"/>
    <property type="evidence" value="ECO:0007669"/>
    <property type="project" value="TreeGrafter"/>
</dbReference>
<dbReference type="InterPro" id="IPR058625">
    <property type="entry name" value="MdtA-like_BSH"/>
</dbReference>
<dbReference type="Pfam" id="PF25917">
    <property type="entry name" value="BSH_RND"/>
    <property type="match status" value="1"/>
</dbReference>